<name>A0A9P7YRI8_9HELO</name>
<keyword evidence="4" id="KW-1185">Reference proteome</keyword>
<feature type="compositionally biased region" description="Polar residues" evidence="2">
    <location>
        <begin position="11"/>
        <end position="22"/>
    </location>
</feature>
<keyword evidence="1" id="KW-0175">Coiled coil</keyword>
<evidence type="ECO:0000313" key="4">
    <source>
        <dbReference type="Proteomes" id="UP000824998"/>
    </source>
</evidence>
<evidence type="ECO:0000256" key="1">
    <source>
        <dbReference type="SAM" id="Coils"/>
    </source>
</evidence>
<comment type="caution">
    <text evidence="3">The sequence shown here is derived from an EMBL/GenBank/DDBJ whole genome shotgun (WGS) entry which is preliminary data.</text>
</comment>
<protein>
    <submittedName>
        <fullName evidence="3">Uncharacterized protein</fullName>
    </submittedName>
</protein>
<sequence>MGDRDSDFANKSRSQLVQQHDSSPAIRWQSENIPPTRWSGEYRSPFILTPPNNTREQLSLLAHAPCSYTSNKDYSPSLRDLKRHAHSLICLIKSLSVSTLPGVIDAENLGFNDVGHNDGETFDFLNNLSQPYEGPSNSALQPAHNLPLTAIQNILETRTIPQPGEFLDRLAQKICPLHSIEDDPTLPPNGQSRPYATRQELLAHANEILELLDHEYSAKGGLLALLPPKEDVEDRKKAESTILGQFILYTQRLVQRVHDLERLYANSMDILASEASVPSQALSRLGPSGRAGRELVYPQDRFVLVNAGEDLWSFLDHEFEKKERLDERNMKTYAKFGVTGEALWEKDGGHEFSRGIVALDITTRYFRLRDEELKTVFVIPAHQEHPGTKVTRDMEKVPTVVSVVKPTWPERASTWEQKHRADLTAYANLQDEARSLHGEHEILSNARTILEATLEGKNATVRQLKSDVDRLEKVVKGKGSAVKAKTLEDSKKAENDKAEADALVVEARALRAQAEETLKGQQRASQALANERAALANEYARKEEQLRESYREKEHVLLAKDREAAEKARELNKTIRVNWAKQMLDTQVVYEDLKRRGVGVEGRPSKSSLRKGKEAARRAVAEGIPGGLGGGAFGMGGERERGETVETVESVVDSTEVGVLGEGERIKSPGPTARGKKAAVAWDFSSLDTSRETSVQ</sequence>
<dbReference type="EMBL" id="MU251369">
    <property type="protein sequence ID" value="KAG9238479.1"/>
    <property type="molecule type" value="Genomic_DNA"/>
</dbReference>
<dbReference type="AlphaFoldDB" id="A0A9P7YRI8"/>
<dbReference type="OrthoDB" id="5413531at2759"/>
<organism evidence="3 4">
    <name type="scientific">Amylocarpus encephaloides</name>
    <dbReference type="NCBI Taxonomy" id="45428"/>
    <lineage>
        <taxon>Eukaryota</taxon>
        <taxon>Fungi</taxon>
        <taxon>Dikarya</taxon>
        <taxon>Ascomycota</taxon>
        <taxon>Pezizomycotina</taxon>
        <taxon>Leotiomycetes</taxon>
        <taxon>Helotiales</taxon>
        <taxon>Helotiales incertae sedis</taxon>
        <taxon>Amylocarpus</taxon>
    </lineage>
</organism>
<reference evidence="3" key="1">
    <citation type="journal article" date="2021" name="IMA Fungus">
        <title>Genomic characterization of three marine fungi, including Emericellopsis atlantica sp. nov. with signatures of a generalist lifestyle and marine biomass degradation.</title>
        <authorList>
            <person name="Hagestad O.C."/>
            <person name="Hou L."/>
            <person name="Andersen J.H."/>
            <person name="Hansen E.H."/>
            <person name="Altermark B."/>
            <person name="Li C."/>
            <person name="Kuhnert E."/>
            <person name="Cox R.J."/>
            <person name="Crous P.W."/>
            <person name="Spatafora J.W."/>
            <person name="Lail K."/>
            <person name="Amirebrahimi M."/>
            <person name="Lipzen A."/>
            <person name="Pangilinan J."/>
            <person name="Andreopoulos W."/>
            <person name="Hayes R.D."/>
            <person name="Ng V."/>
            <person name="Grigoriev I.V."/>
            <person name="Jackson S.A."/>
            <person name="Sutton T.D.S."/>
            <person name="Dobson A.D.W."/>
            <person name="Rama T."/>
        </authorList>
    </citation>
    <scope>NUCLEOTIDE SEQUENCE</scope>
    <source>
        <strain evidence="3">TRa018bII</strain>
    </source>
</reference>
<feature type="region of interest" description="Disordered" evidence="2">
    <location>
        <begin position="659"/>
        <end position="678"/>
    </location>
</feature>
<feature type="coiled-coil region" evidence="1">
    <location>
        <begin position="426"/>
        <end position="552"/>
    </location>
</feature>
<proteinExistence type="predicted"/>
<accession>A0A9P7YRI8</accession>
<evidence type="ECO:0000313" key="3">
    <source>
        <dbReference type="EMBL" id="KAG9238479.1"/>
    </source>
</evidence>
<feature type="compositionally biased region" description="Basic and acidic residues" evidence="2">
    <location>
        <begin position="1"/>
        <end position="10"/>
    </location>
</feature>
<dbReference type="Proteomes" id="UP000824998">
    <property type="component" value="Unassembled WGS sequence"/>
</dbReference>
<gene>
    <name evidence="3" type="ORF">BJ875DRAFT_367799</name>
</gene>
<feature type="region of interest" description="Disordered" evidence="2">
    <location>
        <begin position="1"/>
        <end position="25"/>
    </location>
</feature>
<evidence type="ECO:0000256" key="2">
    <source>
        <dbReference type="SAM" id="MobiDB-lite"/>
    </source>
</evidence>